<feature type="compositionally biased region" description="Basic and acidic residues" evidence="6">
    <location>
        <begin position="91"/>
        <end position="101"/>
    </location>
</feature>
<dbReference type="InterPro" id="IPR014016">
    <property type="entry name" value="UvrD-like_ATP-bd"/>
</dbReference>
<accession>A0A562V4F0</accession>
<dbReference type="Proteomes" id="UP000321617">
    <property type="component" value="Unassembled WGS sequence"/>
</dbReference>
<evidence type="ECO:0000256" key="2">
    <source>
        <dbReference type="ARBA" id="ARBA00022801"/>
    </source>
</evidence>
<keyword evidence="9" id="KW-1185">Reference proteome</keyword>
<dbReference type="SUPFAM" id="SSF52540">
    <property type="entry name" value="P-loop containing nucleoside triphosphate hydrolases"/>
    <property type="match status" value="1"/>
</dbReference>
<keyword evidence="1 5" id="KW-0547">Nucleotide-binding</keyword>
<evidence type="ECO:0000313" key="8">
    <source>
        <dbReference type="EMBL" id="TWJ12771.1"/>
    </source>
</evidence>
<dbReference type="GO" id="GO:0043138">
    <property type="term" value="F:3'-5' DNA helicase activity"/>
    <property type="evidence" value="ECO:0007669"/>
    <property type="project" value="TreeGrafter"/>
</dbReference>
<evidence type="ECO:0000313" key="9">
    <source>
        <dbReference type="Proteomes" id="UP000321617"/>
    </source>
</evidence>
<sequence>MSGDDRQLSVRDTEMAAEQRHVDVVYRRLAELRDAAAGAQRAGYGHREATVPGAQFERDVFVYNAAKRIADIDAQHEGLVFGRLDLRDSGDADRVDADERPPAAAPKDVAEGEVKVRHIGRLGLRDSDYRPLLIDWRAPAAAPFYQATAADPQGVIRRRVIRCSGQRVTDVTDDLLDPTESGYAVVGDGALMAALTRRRTGRMRDIVATIQAEQDAAIRAPARGATVITGGPGTGKTVVALHRAAYLLYSDRRRFEGAGILIVGPSDVFMRYIERVLPSLGEDTAALYSLGDLYPGVTTDRRDSPSVAAIKGGLRMRKVLSRAARLAPAGVPTELSIVYKGEVLRLAREELAALRTQVHAKGMKPNTAKLEAGRALLVGLWRKAKPIVPDLVPAEFSRELGGRNEFLAFLDRWWPMQSPVDVLPTLADRRRLAEAAQGAFHRGELAELAESFGKEFTVSDVPLLDELDQLLGREPKQPTRQVKEHQGVQELTTIQDRMFTRAPRAHRGADYSEYAHVIVDEAQDLSPMQWRMLGRRGQIAGWTVVGDAAQSSWPDPAESAAAQRAALGRGPQHRFHLSTNYRNSAEIFDYAAEVVREAVPDADIPDAVRRTGVAPRLLKVPADTLLTETAAQAGRALSEVEGVVGVIADPDRHSELAERLPQDDRVILVGPLESKGLEYDAVVVCDFPGLVERFTIRVGYVVLTRATQLLIQVDPDVR</sequence>
<keyword evidence="2 5" id="KW-0378">Hydrolase</keyword>
<dbReference type="AlphaFoldDB" id="A0A562V4F0"/>
<dbReference type="GO" id="GO:0016787">
    <property type="term" value="F:hydrolase activity"/>
    <property type="evidence" value="ECO:0007669"/>
    <property type="project" value="UniProtKB-UniRule"/>
</dbReference>
<evidence type="ECO:0000256" key="6">
    <source>
        <dbReference type="SAM" id="MobiDB-lite"/>
    </source>
</evidence>
<dbReference type="InterPro" id="IPR000212">
    <property type="entry name" value="DNA_helicase_UvrD/REP"/>
</dbReference>
<gene>
    <name evidence="8" type="ORF">LX16_3535</name>
</gene>
<dbReference type="EMBL" id="VLLL01000006">
    <property type="protein sequence ID" value="TWJ12771.1"/>
    <property type="molecule type" value="Genomic_DNA"/>
</dbReference>
<proteinExistence type="predicted"/>
<name>A0A562V4F0_9ACTN</name>
<evidence type="ECO:0000256" key="3">
    <source>
        <dbReference type="ARBA" id="ARBA00022806"/>
    </source>
</evidence>
<dbReference type="InterPro" id="IPR027417">
    <property type="entry name" value="P-loop_NTPase"/>
</dbReference>
<comment type="caution">
    <text evidence="8">The sequence shown here is derived from an EMBL/GenBank/DDBJ whole genome shotgun (WGS) entry which is preliminary data.</text>
</comment>
<dbReference type="GO" id="GO:0000725">
    <property type="term" value="P:recombinational repair"/>
    <property type="evidence" value="ECO:0007669"/>
    <property type="project" value="TreeGrafter"/>
</dbReference>
<evidence type="ECO:0000259" key="7">
    <source>
        <dbReference type="PROSITE" id="PS51198"/>
    </source>
</evidence>
<dbReference type="Gene3D" id="3.40.50.300">
    <property type="entry name" value="P-loop containing nucleotide triphosphate hydrolases"/>
    <property type="match status" value="3"/>
</dbReference>
<dbReference type="PROSITE" id="PS51198">
    <property type="entry name" value="UVRD_HELICASE_ATP_BIND"/>
    <property type="match status" value="1"/>
</dbReference>
<keyword evidence="3 5" id="KW-0347">Helicase</keyword>
<dbReference type="PANTHER" id="PTHR11070">
    <property type="entry name" value="UVRD / RECB / PCRA DNA HELICASE FAMILY MEMBER"/>
    <property type="match status" value="1"/>
</dbReference>
<organism evidence="8 9">
    <name type="scientific">Stackebrandtia albiflava</name>
    <dbReference type="NCBI Taxonomy" id="406432"/>
    <lineage>
        <taxon>Bacteria</taxon>
        <taxon>Bacillati</taxon>
        <taxon>Actinomycetota</taxon>
        <taxon>Actinomycetes</taxon>
        <taxon>Glycomycetales</taxon>
        <taxon>Glycomycetaceae</taxon>
        <taxon>Stackebrandtia</taxon>
    </lineage>
</organism>
<dbReference type="GO" id="GO:0003677">
    <property type="term" value="F:DNA binding"/>
    <property type="evidence" value="ECO:0007669"/>
    <property type="project" value="InterPro"/>
</dbReference>
<evidence type="ECO:0000256" key="1">
    <source>
        <dbReference type="ARBA" id="ARBA00022741"/>
    </source>
</evidence>
<feature type="domain" description="UvrD-like helicase ATP-binding" evidence="7">
    <location>
        <begin position="209"/>
        <end position="584"/>
    </location>
</feature>
<protein>
    <submittedName>
        <fullName evidence="8">DNA helicase IV</fullName>
    </submittedName>
</protein>
<dbReference type="GO" id="GO:0005524">
    <property type="term" value="F:ATP binding"/>
    <property type="evidence" value="ECO:0007669"/>
    <property type="project" value="UniProtKB-UniRule"/>
</dbReference>
<reference evidence="8 9" key="1">
    <citation type="journal article" date="2013" name="Stand. Genomic Sci.">
        <title>Genomic Encyclopedia of Type Strains, Phase I: The one thousand microbial genomes (KMG-I) project.</title>
        <authorList>
            <person name="Kyrpides N.C."/>
            <person name="Woyke T."/>
            <person name="Eisen J.A."/>
            <person name="Garrity G."/>
            <person name="Lilburn T.G."/>
            <person name="Beck B.J."/>
            <person name="Whitman W.B."/>
            <person name="Hugenholtz P."/>
            <person name="Klenk H.P."/>
        </authorList>
    </citation>
    <scope>NUCLEOTIDE SEQUENCE [LARGE SCALE GENOMIC DNA]</scope>
    <source>
        <strain evidence="8 9">DSM 45044</strain>
    </source>
</reference>
<evidence type="ECO:0000256" key="4">
    <source>
        <dbReference type="ARBA" id="ARBA00022840"/>
    </source>
</evidence>
<dbReference type="GO" id="GO:0005829">
    <property type="term" value="C:cytosol"/>
    <property type="evidence" value="ECO:0007669"/>
    <property type="project" value="TreeGrafter"/>
</dbReference>
<dbReference type="PANTHER" id="PTHR11070:SF45">
    <property type="entry name" value="DNA 3'-5' HELICASE"/>
    <property type="match status" value="1"/>
</dbReference>
<keyword evidence="4 5" id="KW-0067">ATP-binding</keyword>
<evidence type="ECO:0000256" key="5">
    <source>
        <dbReference type="PROSITE-ProRule" id="PRU00560"/>
    </source>
</evidence>
<feature type="region of interest" description="Disordered" evidence="6">
    <location>
        <begin position="91"/>
        <end position="111"/>
    </location>
</feature>
<feature type="binding site" evidence="5">
    <location>
        <begin position="230"/>
        <end position="237"/>
    </location>
    <ligand>
        <name>ATP</name>
        <dbReference type="ChEBI" id="CHEBI:30616"/>
    </ligand>
</feature>